<evidence type="ECO:0000259" key="1">
    <source>
        <dbReference type="Pfam" id="PF24819"/>
    </source>
</evidence>
<dbReference type="AlphaFoldDB" id="A0A371YP27"/>
<evidence type="ECO:0000313" key="3">
    <source>
        <dbReference type="EMBL" id="RFC83218.1"/>
    </source>
</evidence>
<reference evidence="2" key="4">
    <citation type="submission" date="2024-09" db="EMBL/GenBank/DDBJ databases">
        <authorList>
            <person name="Sun Q."/>
            <person name="Mori K."/>
        </authorList>
    </citation>
    <scope>NUCLEOTIDE SEQUENCE</scope>
    <source>
        <strain evidence="2">KCTC 62575</strain>
    </source>
</reference>
<organism evidence="3 4">
    <name type="scientific">Acinetobacter sichuanensis</name>
    <dbReference type="NCBI Taxonomy" id="2136183"/>
    <lineage>
        <taxon>Bacteria</taxon>
        <taxon>Pseudomonadati</taxon>
        <taxon>Pseudomonadota</taxon>
        <taxon>Gammaproteobacteria</taxon>
        <taxon>Moraxellales</taxon>
        <taxon>Moraxellaceae</taxon>
        <taxon>Acinetobacter</taxon>
    </lineage>
</organism>
<name>A0A371YP27_9GAMM</name>
<reference evidence="2" key="1">
    <citation type="journal article" date="2014" name="Int. J. Syst. Evol. Microbiol.">
        <title>Complete genome of a new Firmicutes species belonging to the dominant human colonic microbiota ('Ruminococcus bicirculans') reveals two chromosomes and a selective capacity to utilize plant glucans.</title>
        <authorList>
            <consortium name="NISC Comparative Sequencing Program"/>
            <person name="Wegmann U."/>
            <person name="Louis P."/>
            <person name="Goesmann A."/>
            <person name="Henrissat B."/>
            <person name="Duncan S.H."/>
            <person name="Flint H.J."/>
        </authorList>
    </citation>
    <scope>NUCLEOTIDE SEQUENCE</scope>
    <source>
        <strain evidence="2">KCTC 62575</strain>
    </source>
</reference>
<reference evidence="3 4" key="2">
    <citation type="submission" date="2018-08" db="EMBL/GenBank/DDBJ databases">
        <title>The draft genome of Acinetobacter sichuanensis strain WCHAc060041.</title>
        <authorList>
            <person name="Qin J."/>
            <person name="Feng Y."/>
            <person name="Zong Z."/>
        </authorList>
    </citation>
    <scope>NUCLEOTIDE SEQUENCE [LARGE SCALE GENOMIC DNA]</scope>
    <source>
        <strain evidence="3 4">WCHAc060041</strain>
    </source>
</reference>
<proteinExistence type="predicted"/>
<dbReference type="EMBL" id="PYIX02000020">
    <property type="protein sequence ID" value="RFC83218.1"/>
    <property type="molecule type" value="Genomic_DNA"/>
</dbReference>
<sequence length="92" mass="10798">MNKNVYIFQGERAIFSSAVFSNIVQATEWIEKNNLSGILTEYILDYPVYDWAVDQGYFKPKSEIDCSSQFIGRFSSAYQKHWHYIDGKIEQE</sequence>
<dbReference type="Pfam" id="PF24819">
    <property type="entry name" value="DUF7710"/>
    <property type="match status" value="1"/>
</dbReference>
<dbReference type="OrthoDB" id="72025at2"/>
<reference evidence="5" key="3">
    <citation type="journal article" date="2019" name="Int. J. Syst. Evol. Microbiol.">
        <title>The Global Catalogue of Microorganisms (GCM) 10K type strain sequencing project: providing services to taxonomists for standard genome sequencing and annotation.</title>
        <authorList>
            <consortium name="The Broad Institute Genomics Platform"/>
            <consortium name="The Broad Institute Genome Sequencing Center for Infectious Disease"/>
            <person name="Wu L."/>
            <person name="Ma J."/>
        </authorList>
    </citation>
    <scope>NUCLEOTIDE SEQUENCE [LARGE SCALE GENOMIC DNA]</scope>
    <source>
        <strain evidence="5">KCTC 62575</strain>
    </source>
</reference>
<protein>
    <recommendedName>
        <fullName evidence="1">DUF7710 domain-containing protein</fullName>
    </recommendedName>
</protein>
<dbReference type="RefSeq" id="WP_107008673.1">
    <property type="nucleotide sequence ID" value="NZ_JBHRSF010000031.1"/>
</dbReference>
<evidence type="ECO:0000313" key="2">
    <source>
        <dbReference type="EMBL" id="MFC2995574.1"/>
    </source>
</evidence>
<feature type="domain" description="DUF7710" evidence="1">
    <location>
        <begin position="5"/>
        <end position="89"/>
    </location>
</feature>
<dbReference type="InterPro" id="IPR056127">
    <property type="entry name" value="DUF7710"/>
</dbReference>
<gene>
    <name evidence="2" type="ORF">ACFODO_09890</name>
    <name evidence="3" type="ORF">C9E89_012495</name>
</gene>
<comment type="caution">
    <text evidence="3">The sequence shown here is derived from an EMBL/GenBank/DDBJ whole genome shotgun (WGS) entry which is preliminary data.</text>
</comment>
<dbReference type="EMBL" id="JBHRSF010000031">
    <property type="protein sequence ID" value="MFC2995574.1"/>
    <property type="molecule type" value="Genomic_DNA"/>
</dbReference>
<evidence type="ECO:0000313" key="4">
    <source>
        <dbReference type="Proteomes" id="UP000240957"/>
    </source>
</evidence>
<keyword evidence="5" id="KW-1185">Reference proteome</keyword>
<evidence type="ECO:0000313" key="5">
    <source>
        <dbReference type="Proteomes" id="UP001595455"/>
    </source>
</evidence>
<dbReference type="Proteomes" id="UP001595455">
    <property type="component" value="Unassembled WGS sequence"/>
</dbReference>
<accession>A0A371YP27</accession>
<dbReference type="Proteomes" id="UP000240957">
    <property type="component" value="Unassembled WGS sequence"/>
</dbReference>